<dbReference type="EC" id="2.4.1.-" evidence="4"/>
<feature type="compositionally biased region" description="Basic residues" evidence="2">
    <location>
        <begin position="13"/>
        <end position="24"/>
    </location>
</feature>
<evidence type="ECO:0000256" key="2">
    <source>
        <dbReference type="SAM" id="MobiDB-lite"/>
    </source>
</evidence>
<evidence type="ECO:0000256" key="1">
    <source>
        <dbReference type="ARBA" id="ARBA00038494"/>
    </source>
</evidence>
<dbReference type="EMBL" id="AFAY01000044">
    <property type="protein sequence ID" value="EGF10233.1"/>
    <property type="molecule type" value="Genomic_DNA"/>
</dbReference>
<comment type="similarity">
    <text evidence="1">Belongs to the glycosyltransferase 2 family. WaaE/KdtX subfamily.</text>
</comment>
<dbReference type="SUPFAM" id="SSF53448">
    <property type="entry name" value="Nucleotide-diphospho-sugar transferases"/>
    <property type="match status" value="1"/>
</dbReference>
<dbReference type="Proteomes" id="UP000004105">
    <property type="component" value="Unassembled WGS sequence"/>
</dbReference>
<feature type="region of interest" description="Disordered" evidence="2">
    <location>
        <begin position="1"/>
        <end position="58"/>
    </location>
</feature>
<keyword evidence="5" id="KW-1185">Reference proteome</keyword>
<keyword evidence="4" id="KW-0328">Glycosyltransferase</keyword>
<proteinExistence type="inferred from homology"/>
<comment type="caution">
    <text evidence="4">The sequence shown here is derived from an EMBL/GenBank/DDBJ whole genome shotgun (WGS) entry which is preliminary data.</text>
</comment>
<dbReference type="CDD" id="cd02511">
    <property type="entry name" value="Beta4Glucosyltransferase"/>
    <property type="match status" value="1"/>
</dbReference>
<gene>
    <name evidence="4" type="ORF">HMPREF9123_2108</name>
</gene>
<feature type="domain" description="Glycosyltransferase 2-like" evidence="3">
    <location>
        <begin position="67"/>
        <end position="171"/>
    </location>
</feature>
<dbReference type="PANTHER" id="PTHR43630:SF2">
    <property type="entry name" value="GLYCOSYLTRANSFERASE"/>
    <property type="match status" value="1"/>
</dbReference>
<dbReference type="InterPro" id="IPR001173">
    <property type="entry name" value="Glyco_trans_2-like"/>
</dbReference>
<keyword evidence="4" id="KW-0808">Transferase</keyword>
<dbReference type="STRING" id="267212.GCA_001063965_01470"/>
<evidence type="ECO:0000313" key="5">
    <source>
        <dbReference type="Proteomes" id="UP000004105"/>
    </source>
</evidence>
<dbReference type="PANTHER" id="PTHR43630">
    <property type="entry name" value="POLY-BETA-1,6-N-ACETYL-D-GLUCOSAMINE SYNTHASE"/>
    <property type="match status" value="1"/>
</dbReference>
<dbReference type="HOGENOM" id="CLU_065962_1_0_4"/>
<protein>
    <submittedName>
        <fullName evidence="4">Group 2 glycosyl transferase</fullName>
        <ecNumber evidence="4">2.4.1.-</ecNumber>
    </submittedName>
</protein>
<name>F2BEF2_9NEIS</name>
<dbReference type="Pfam" id="PF00535">
    <property type="entry name" value="Glycos_transf_2"/>
    <property type="match status" value="1"/>
</dbReference>
<dbReference type="Gene3D" id="3.90.550.10">
    <property type="entry name" value="Spore Coat Polysaccharide Biosynthesis Protein SpsA, Chain A"/>
    <property type="match status" value="1"/>
</dbReference>
<dbReference type="GO" id="GO:0016757">
    <property type="term" value="F:glycosyltransferase activity"/>
    <property type="evidence" value="ECO:0007669"/>
    <property type="project" value="UniProtKB-KW"/>
</dbReference>
<dbReference type="AlphaFoldDB" id="F2BEF2"/>
<accession>F2BEF2</accession>
<evidence type="ECO:0000313" key="4">
    <source>
        <dbReference type="EMBL" id="EGF10233.1"/>
    </source>
</evidence>
<sequence>MLPAPPRAACKSGGKRRGRLKTKLKPPAARNPFSNTKPVFRRPQTPQTPPAPNPHRNKNMDKLTLALITKNEAANLAACLDSAKPLACPIVIIDSGSTDDTPAIAERYGAQFHVFPDWPGFGPQRNRAHPHIHTDWVLWLDADERLTPELCRSIQAAVAATPADGRTAFAFNRLSNTFGKFIRHSGWYPDWVVRLYPAAHARYSDDLIHEKVLLPANCRTGKLSGDCLHYTYATLDQFLQKQNLYSTAWAEQRRLHMKRTGLAAAFLHSTAAFVKMYLLKAGFLDGRHGLLLAALSAQSAFNKYAALWLAANTPPEQDK</sequence>
<dbReference type="InterPro" id="IPR029044">
    <property type="entry name" value="Nucleotide-diphossugar_trans"/>
</dbReference>
<reference evidence="4 5" key="1">
    <citation type="submission" date="2011-02" db="EMBL/GenBank/DDBJ databases">
        <authorList>
            <person name="Muzny D."/>
            <person name="Qin X."/>
            <person name="Deng J."/>
            <person name="Jiang H."/>
            <person name="Liu Y."/>
            <person name="Qu J."/>
            <person name="Song X.-Z."/>
            <person name="Zhang L."/>
            <person name="Thornton R."/>
            <person name="Coyle M."/>
            <person name="Francisco L."/>
            <person name="Jackson L."/>
            <person name="Javaid M."/>
            <person name="Korchina V."/>
            <person name="Kovar C."/>
            <person name="Mata R."/>
            <person name="Mathew T."/>
            <person name="Ngo R."/>
            <person name="Nguyen L."/>
            <person name="Nguyen N."/>
            <person name="Okwuonu G."/>
            <person name="Ongeri F."/>
            <person name="Pham C."/>
            <person name="Simmons D."/>
            <person name="Wilczek-Boney K."/>
            <person name="Hale W."/>
            <person name="Jakkamsetti A."/>
            <person name="Pham P."/>
            <person name="Ruth R."/>
            <person name="San Lucas F."/>
            <person name="Warren J."/>
            <person name="Zhang J."/>
            <person name="Zhao Z."/>
            <person name="Zhou C."/>
            <person name="Zhu D."/>
            <person name="Lee S."/>
            <person name="Bess C."/>
            <person name="Blankenburg K."/>
            <person name="Forbes L."/>
            <person name="Fu Q."/>
            <person name="Gubbala S."/>
            <person name="Hirani K."/>
            <person name="Jayaseelan J.C."/>
            <person name="Lara F."/>
            <person name="Munidasa M."/>
            <person name="Palculict T."/>
            <person name="Patil S."/>
            <person name="Pu L.-L."/>
            <person name="Saada N."/>
            <person name="Tang L."/>
            <person name="Weissenberger G."/>
            <person name="Zhu Y."/>
            <person name="Hemphill L."/>
            <person name="Shang Y."/>
            <person name="Youmans B."/>
            <person name="Ayvaz T."/>
            <person name="Ross M."/>
            <person name="Santibanez J."/>
            <person name="Aqrawi P."/>
            <person name="Gross S."/>
            <person name="Joshi V."/>
            <person name="Fowler G."/>
            <person name="Nazareth L."/>
            <person name="Reid J."/>
            <person name="Worley K."/>
            <person name="Petrosino J."/>
            <person name="Highlander S."/>
            <person name="Gibbs R."/>
        </authorList>
    </citation>
    <scope>NUCLEOTIDE SEQUENCE [LARGE SCALE GENOMIC DNA]</scope>
    <source>
        <strain evidence="4 5">ATCC BAA-1200</strain>
    </source>
</reference>
<evidence type="ECO:0000259" key="3">
    <source>
        <dbReference type="Pfam" id="PF00535"/>
    </source>
</evidence>
<organism evidence="4 5">
    <name type="scientific">Neisseria bacilliformis ATCC BAA-1200</name>
    <dbReference type="NCBI Taxonomy" id="888742"/>
    <lineage>
        <taxon>Bacteria</taxon>
        <taxon>Pseudomonadati</taxon>
        <taxon>Pseudomonadota</taxon>
        <taxon>Betaproteobacteria</taxon>
        <taxon>Neisseriales</taxon>
        <taxon>Neisseriaceae</taxon>
        <taxon>Neisseria</taxon>
    </lineage>
</organism>